<keyword evidence="10" id="KW-0762">Sugar transport</keyword>
<dbReference type="CDD" id="cd06261">
    <property type="entry name" value="TM_PBP2"/>
    <property type="match status" value="1"/>
</dbReference>
<organism evidence="10 11">
    <name type="scientific">Rhodococcus tukisamuensis</name>
    <dbReference type="NCBI Taxonomy" id="168276"/>
    <lineage>
        <taxon>Bacteria</taxon>
        <taxon>Bacillati</taxon>
        <taxon>Actinomycetota</taxon>
        <taxon>Actinomycetes</taxon>
        <taxon>Mycobacteriales</taxon>
        <taxon>Nocardiaceae</taxon>
        <taxon>Rhodococcus</taxon>
    </lineage>
</organism>
<evidence type="ECO:0000256" key="3">
    <source>
        <dbReference type="ARBA" id="ARBA00022475"/>
    </source>
</evidence>
<reference evidence="10 11" key="1">
    <citation type="submission" date="2016-10" db="EMBL/GenBank/DDBJ databases">
        <authorList>
            <person name="de Groot N.N."/>
        </authorList>
    </citation>
    <scope>NUCLEOTIDE SEQUENCE [LARGE SCALE GENOMIC DNA]</scope>
    <source>
        <strain evidence="10 11">JCM 11308</strain>
    </source>
</reference>
<dbReference type="PANTHER" id="PTHR32243">
    <property type="entry name" value="MALTOSE TRANSPORT SYSTEM PERMEASE-RELATED"/>
    <property type="match status" value="1"/>
</dbReference>
<evidence type="ECO:0000256" key="6">
    <source>
        <dbReference type="ARBA" id="ARBA00023136"/>
    </source>
</evidence>
<evidence type="ECO:0000256" key="5">
    <source>
        <dbReference type="ARBA" id="ARBA00022989"/>
    </source>
</evidence>
<name>A0A1G7DJJ4_9NOCA</name>
<feature type="transmembrane region" description="Helical" evidence="7">
    <location>
        <begin position="103"/>
        <end position="129"/>
    </location>
</feature>
<comment type="subcellular location">
    <subcellularLocation>
        <location evidence="1 7">Cell membrane</location>
        <topology evidence="1 7">Multi-pass membrane protein</topology>
    </subcellularLocation>
</comment>
<protein>
    <submittedName>
        <fullName evidence="10">Multiple sugar transport system permease protein</fullName>
    </submittedName>
</protein>
<dbReference type="GO" id="GO:0055085">
    <property type="term" value="P:transmembrane transport"/>
    <property type="evidence" value="ECO:0007669"/>
    <property type="project" value="InterPro"/>
</dbReference>
<evidence type="ECO:0000313" key="11">
    <source>
        <dbReference type="Proteomes" id="UP000199417"/>
    </source>
</evidence>
<dbReference type="RefSeq" id="WP_245709535.1">
    <property type="nucleotide sequence ID" value="NZ_FNAB01000019.1"/>
</dbReference>
<dbReference type="InterPro" id="IPR000515">
    <property type="entry name" value="MetI-like"/>
</dbReference>
<keyword evidence="3" id="KW-1003">Cell membrane</keyword>
<dbReference type="STRING" id="168276.SAMN05444580_11950"/>
<dbReference type="AlphaFoldDB" id="A0A1G7DJJ4"/>
<dbReference type="EMBL" id="FNAB01000019">
    <property type="protein sequence ID" value="SDE50915.1"/>
    <property type="molecule type" value="Genomic_DNA"/>
</dbReference>
<evidence type="ECO:0000256" key="4">
    <source>
        <dbReference type="ARBA" id="ARBA00022692"/>
    </source>
</evidence>
<dbReference type="SUPFAM" id="SSF161098">
    <property type="entry name" value="MetI-like"/>
    <property type="match status" value="1"/>
</dbReference>
<sequence length="314" mass="33870">MAGRHRSDERAKSPVNIGDERAKSPVKPSDEPARVRRRGRVAPAARTYLGVIVILLWGLAPFYWMVVTALRPVADTFDTSPWPTTLTLDNFRAALATDKGNDFLGAIVNSLIIGAATTAVGLLLGVFTAYALARIEFRGKYLVTGIILGASMFPTVALVTPLFQLFGDLGWIGQYQALIIPNISFVLPLTIYTLTSFLSDLPWELEEAARIDGASRGQAFRLVIMPLAAPALFTTAILAFIATWNEFMLASLLSTEATEPVTVAIARFAGANSWEQPYAAIMAAGTLVTIPLVIMVLLFQRRIVSGLTAGGVKS</sequence>
<feature type="transmembrane region" description="Helical" evidence="7">
    <location>
        <begin position="219"/>
        <end position="244"/>
    </location>
</feature>
<dbReference type="InterPro" id="IPR050901">
    <property type="entry name" value="BP-dep_ABC_trans_perm"/>
</dbReference>
<comment type="similarity">
    <text evidence="7">Belongs to the binding-protein-dependent transport system permease family.</text>
</comment>
<keyword evidence="5 7" id="KW-1133">Transmembrane helix</keyword>
<evidence type="ECO:0000259" key="9">
    <source>
        <dbReference type="PROSITE" id="PS50928"/>
    </source>
</evidence>
<gene>
    <name evidence="10" type="ORF">SAMN05444580_11950</name>
</gene>
<evidence type="ECO:0000313" key="10">
    <source>
        <dbReference type="EMBL" id="SDE50915.1"/>
    </source>
</evidence>
<dbReference type="Gene3D" id="1.10.3720.10">
    <property type="entry name" value="MetI-like"/>
    <property type="match status" value="1"/>
</dbReference>
<dbReference type="InterPro" id="IPR035906">
    <property type="entry name" value="MetI-like_sf"/>
</dbReference>
<evidence type="ECO:0000256" key="7">
    <source>
        <dbReference type="RuleBase" id="RU363032"/>
    </source>
</evidence>
<feature type="region of interest" description="Disordered" evidence="8">
    <location>
        <begin position="1"/>
        <end position="37"/>
    </location>
</feature>
<keyword evidence="2 7" id="KW-0813">Transport</keyword>
<accession>A0A1G7DJJ4</accession>
<dbReference type="GO" id="GO:0005886">
    <property type="term" value="C:plasma membrane"/>
    <property type="evidence" value="ECO:0007669"/>
    <property type="project" value="UniProtKB-SubCell"/>
</dbReference>
<feature type="transmembrane region" description="Helical" evidence="7">
    <location>
        <begin position="278"/>
        <end position="299"/>
    </location>
</feature>
<keyword evidence="4 7" id="KW-0812">Transmembrane</keyword>
<dbReference type="PROSITE" id="PS50928">
    <property type="entry name" value="ABC_TM1"/>
    <property type="match status" value="1"/>
</dbReference>
<evidence type="ECO:0000256" key="1">
    <source>
        <dbReference type="ARBA" id="ARBA00004651"/>
    </source>
</evidence>
<keyword evidence="6 7" id="KW-0472">Membrane</keyword>
<dbReference type="Pfam" id="PF00528">
    <property type="entry name" value="BPD_transp_1"/>
    <property type="match status" value="1"/>
</dbReference>
<feature type="transmembrane region" description="Helical" evidence="7">
    <location>
        <begin position="141"/>
        <end position="163"/>
    </location>
</feature>
<keyword evidence="11" id="KW-1185">Reference proteome</keyword>
<evidence type="ECO:0000256" key="8">
    <source>
        <dbReference type="SAM" id="MobiDB-lite"/>
    </source>
</evidence>
<proteinExistence type="inferred from homology"/>
<dbReference type="Proteomes" id="UP000199417">
    <property type="component" value="Unassembled WGS sequence"/>
</dbReference>
<dbReference type="PANTHER" id="PTHR32243:SF18">
    <property type="entry name" value="INNER MEMBRANE ABC TRANSPORTER PERMEASE PROTEIN YCJP"/>
    <property type="match status" value="1"/>
</dbReference>
<feature type="domain" description="ABC transmembrane type-1" evidence="9">
    <location>
        <begin position="107"/>
        <end position="299"/>
    </location>
</feature>
<evidence type="ECO:0000256" key="2">
    <source>
        <dbReference type="ARBA" id="ARBA00022448"/>
    </source>
</evidence>
<feature type="compositionally biased region" description="Basic and acidic residues" evidence="8">
    <location>
        <begin position="1"/>
        <end position="34"/>
    </location>
</feature>
<feature type="transmembrane region" description="Helical" evidence="7">
    <location>
        <begin position="175"/>
        <end position="198"/>
    </location>
</feature>
<feature type="transmembrane region" description="Helical" evidence="7">
    <location>
        <begin position="47"/>
        <end position="66"/>
    </location>
</feature>